<dbReference type="GO" id="GO:0005634">
    <property type="term" value="C:nucleus"/>
    <property type="evidence" value="ECO:0007669"/>
    <property type="project" value="TreeGrafter"/>
</dbReference>
<name>A0A9Q0N0C6_9DIPT</name>
<keyword evidence="6" id="KW-0833">Ubl conjugation pathway</keyword>
<evidence type="ECO:0000256" key="6">
    <source>
        <dbReference type="ARBA" id="ARBA00022786"/>
    </source>
</evidence>
<dbReference type="PANTHER" id="PTHR12420:SF42">
    <property type="entry name" value="G2_M PHASE-SPECIFIC E3 UBIQUITIN-PROTEIN LIGASE"/>
    <property type="match status" value="1"/>
</dbReference>
<protein>
    <submittedName>
        <fullName evidence="12">G2/M phase-specific E3 ubiquitin-protein ligase</fullName>
    </submittedName>
</protein>
<reference evidence="12" key="1">
    <citation type="submission" date="2022-07" db="EMBL/GenBank/DDBJ databases">
        <authorList>
            <person name="Trinca V."/>
            <person name="Uliana J.V.C."/>
            <person name="Torres T.T."/>
            <person name="Ward R.J."/>
            <person name="Monesi N."/>
        </authorList>
    </citation>
    <scope>NUCLEOTIDE SEQUENCE</scope>
    <source>
        <strain evidence="12">HSMRA1968</strain>
        <tissue evidence="12">Whole embryos</tissue>
    </source>
</reference>
<keyword evidence="13" id="KW-1185">Reference proteome</keyword>
<comment type="caution">
    <text evidence="12">The sequence shown here is derived from an EMBL/GenBank/DDBJ whole genome shotgun (WGS) entry which is preliminary data.</text>
</comment>
<dbReference type="InterPro" id="IPR042013">
    <property type="entry name" value="PHF7/G2E3_ePHD"/>
</dbReference>
<keyword evidence="3" id="KW-0808">Transferase</keyword>
<evidence type="ECO:0000256" key="3">
    <source>
        <dbReference type="ARBA" id="ARBA00022679"/>
    </source>
</evidence>
<evidence type="ECO:0000256" key="7">
    <source>
        <dbReference type="ARBA" id="ARBA00022833"/>
    </source>
</evidence>
<dbReference type="Gene3D" id="3.30.40.10">
    <property type="entry name" value="Zinc/RING finger domain, C3HC4 (zinc finger)"/>
    <property type="match status" value="2"/>
</dbReference>
<dbReference type="InterPro" id="IPR001841">
    <property type="entry name" value="Znf_RING"/>
</dbReference>
<evidence type="ECO:0000256" key="4">
    <source>
        <dbReference type="ARBA" id="ARBA00022723"/>
    </source>
</evidence>
<evidence type="ECO:0000313" key="12">
    <source>
        <dbReference type="EMBL" id="KAJ6641254.1"/>
    </source>
</evidence>
<dbReference type="InterPro" id="IPR011011">
    <property type="entry name" value="Znf_FYVE_PHD"/>
</dbReference>
<evidence type="ECO:0000256" key="8">
    <source>
        <dbReference type="ARBA" id="ARBA00023242"/>
    </source>
</evidence>
<dbReference type="PROSITE" id="PS50089">
    <property type="entry name" value="ZF_RING_2"/>
    <property type="match status" value="1"/>
</dbReference>
<dbReference type="InterPro" id="IPR034732">
    <property type="entry name" value="EPHD"/>
</dbReference>
<dbReference type="InterPro" id="IPR059102">
    <property type="entry name" value="PHD_PHF7/G2E3-like"/>
</dbReference>
<dbReference type="CDD" id="cd15669">
    <property type="entry name" value="ePHD_PHF7_G2E3_like"/>
    <property type="match status" value="1"/>
</dbReference>
<keyword evidence="4" id="KW-0479">Metal-binding</keyword>
<evidence type="ECO:0000256" key="5">
    <source>
        <dbReference type="ARBA" id="ARBA00022771"/>
    </source>
</evidence>
<dbReference type="InterPro" id="IPR013083">
    <property type="entry name" value="Znf_RING/FYVE/PHD"/>
</dbReference>
<feature type="domain" description="RING-type" evidence="10">
    <location>
        <begin position="133"/>
        <end position="182"/>
    </location>
</feature>
<comment type="pathway">
    <text evidence="2">Protein modification; protein ubiquitination.</text>
</comment>
<dbReference type="PANTHER" id="PTHR12420">
    <property type="entry name" value="PHD FINGER PROTEIN"/>
    <property type="match status" value="1"/>
</dbReference>
<dbReference type="EMBL" id="WJQU01000002">
    <property type="protein sequence ID" value="KAJ6641254.1"/>
    <property type="molecule type" value="Genomic_DNA"/>
</dbReference>
<keyword evidence="8" id="KW-0539">Nucleus</keyword>
<dbReference type="GO" id="GO:0008270">
    <property type="term" value="F:zinc ion binding"/>
    <property type="evidence" value="ECO:0007669"/>
    <property type="project" value="UniProtKB-KW"/>
</dbReference>
<evidence type="ECO:0000256" key="1">
    <source>
        <dbReference type="ARBA" id="ARBA00004123"/>
    </source>
</evidence>
<dbReference type="SUPFAM" id="SSF57903">
    <property type="entry name" value="FYVE/PHD zinc finger"/>
    <property type="match status" value="1"/>
</dbReference>
<dbReference type="PROSITE" id="PS51805">
    <property type="entry name" value="EPHD"/>
    <property type="match status" value="1"/>
</dbReference>
<organism evidence="12 13">
    <name type="scientific">Pseudolycoriella hygida</name>
    <dbReference type="NCBI Taxonomy" id="35572"/>
    <lineage>
        <taxon>Eukaryota</taxon>
        <taxon>Metazoa</taxon>
        <taxon>Ecdysozoa</taxon>
        <taxon>Arthropoda</taxon>
        <taxon>Hexapoda</taxon>
        <taxon>Insecta</taxon>
        <taxon>Pterygota</taxon>
        <taxon>Neoptera</taxon>
        <taxon>Endopterygota</taxon>
        <taxon>Diptera</taxon>
        <taxon>Nematocera</taxon>
        <taxon>Sciaroidea</taxon>
        <taxon>Sciaridae</taxon>
        <taxon>Pseudolycoriella</taxon>
    </lineage>
</organism>
<accession>A0A9Q0N0C6</accession>
<evidence type="ECO:0000256" key="2">
    <source>
        <dbReference type="ARBA" id="ARBA00004906"/>
    </source>
</evidence>
<feature type="domain" description="PHD-type" evidence="11">
    <location>
        <begin position="3"/>
        <end position="118"/>
    </location>
</feature>
<dbReference type="InterPro" id="IPR051188">
    <property type="entry name" value="PHD-type_Zinc_Finger"/>
</dbReference>
<evidence type="ECO:0000259" key="11">
    <source>
        <dbReference type="PROSITE" id="PS51805"/>
    </source>
</evidence>
<dbReference type="OrthoDB" id="512616at2759"/>
<keyword evidence="7" id="KW-0862">Zinc</keyword>
<dbReference type="Pfam" id="PF26054">
    <property type="entry name" value="PHD_G2E3"/>
    <property type="match status" value="1"/>
</dbReference>
<dbReference type="Pfam" id="PF13771">
    <property type="entry name" value="zf-HC5HC2H"/>
    <property type="match status" value="1"/>
</dbReference>
<proteinExistence type="predicted"/>
<dbReference type="Proteomes" id="UP001151699">
    <property type="component" value="Chromosome B"/>
</dbReference>
<evidence type="ECO:0000256" key="9">
    <source>
        <dbReference type="PROSITE-ProRule" id="PRU00175"/>
    </source>
</evidence>
<dbReference type="AlphaFoldDB" id="A0A9Q0N0C6"/>
<sequence>MSERPCVLCNHSIDDALQFGEKTTFEDITAHYYCLLLASNLVNNGEDEEGINGFMPKDIKSDIRRTIKLRCYYCKGRSATIGCCVRSCRRSFHLPCGLKNDCQFEFFDRYRSFCEEHRTIEEPKVIHQPTDLCTICYDEMGQYNLIKSIPLPCCNKNAWCHKLCLQKYAQTSGYFMKCPLCNNSNTFCTFIAKRGVFIPDRDAEWENESGPSTFYGFEQHNERPSVCVAKQCKCSRGRRYHVDRENHKYSFKACQDCGSHVAHFGCFNSKEFRCDVCATVWQD</sequence>
<keyword evidence="5 9" id="KW-0863">Zinc-finger</keyword>
<evidence type="ECO:0000259" key="10">
    <source>
        <dbReference type="PROSITE" id="PS50089"/>
    </source>
</evidence>
<comment type="subcellular location">
    <subcellularLocation>
        <location evidence="1">Nucleus</location>
    </subcellularLocation>
</comment>
<evidence type="ECO:0000313" key="13">
    <source>
        <dbReference type="Proteomes" id="UP001151699"/>
    </source>
</evidence>
<gene>
    <name evidence="12" type="primary">G2e3_1</name>
    <name evidence="12" type="ORF">Bhyg_06189</name>
</gene>